<keyword evidence="5 14" id="KW-0812">Transmembrane</keyword>
<protein>
    <submittedName>
        <fullName evidence="15">Na+/solute symporter</fullName>
    </submittedName>
</protein>
<dbReference type="InterPro" id="IPR050277">
    <property type="entry name" value="Sodium:Solute_Symporter"/>
</dbReference>
<dbReference type="eggNOG" id="COG0591">
    <property type="taxonomic scope" value="Bacteria"/>
</dbReference>
<keyword evidence="8" id="KW-0915">Sodium</keyword>
<feature type="transmembrane region" description="Helical" evidence="14">
    <location>
        <begin position="192"/>
        <end position="212"/>
    </location>
</feature>
<evidence type="ECO:0000256" key="9">
    <source>
        <dbReference type="ARBA" id="ARBA00023065"/>
    </source>
</evidence>
<evidence type="ECO:0000256" key="3">
    <source>
        <dbReference type="ARBA" id="ARBA00022448"/>
    </source>
</evidence>
<comment type="catalytic activity">
    <reaction evidence="12">
        <text>L-proline(in) + Na(+)(in) = L-proline(out) + Na(+)(out)</text>
        <dbReference type="Rhea" id="RHEA:28967"/>
        <dbReference type="ChEBI" id="CHEBI:29101"/>
        <dbReference type="ChEBI" id="CHEBI:60039"/>
    </reaction>
</comment>
<dbReference type="Gene3D" id="1.20.1730.10">
    <property type="entry name" value="Sodium/glucose cotransporter"/>
    <property type="match status" value="1"/>
</dbReference>
<keyword evidence="3" id="KW-0813">Transport</keyword>
<evidence type="ECO:0000256" key="5">
    <source>
        <dbReference type="ARBA" id="ARBA00022692"/>
    </source>
</evidence>
<feature type="transmembrane region" description="Helical" evidence="14">
    <location>
        <begin position="241"/>
        <end position="263"/>
    </location>
</feature>
<dbReference type="Pfam" id="PF00474">
    <property type="entry name" value="SSF"/>
    <property type="match status" value="1"/>
</dbReference>
<dbReference type="GO" id="GO:0005886">
    <property type="term" value="C:plasma membrane"/>
    <property type="evidence" value="ECO:0007669"/>
    <property type="project" value="UniProtKB-SubCell"/>
</dbReference>
<evidence type="ECO:0000256" key="10">
    <source>
        <dbReference type="ARBA" id="ARBA00023136"/>
    </source>
</evidence>
<dbReference type="EMBL" id="CP000393">
    <property type="protein sequence ID" value="ABG52019.1"/>
    <property type="molecule type" value="Genomic_DNA"/>
</dbReference>
<dbReference type="AlphaFoldDB" id="Q110Q5"/>
<dbReference type="GO" id="GO:0006814">
    <property type="term" value="P:sodium ion transport"/>
    <property type="evidence" value="ECO:0007669"/>
    <property type="project" value="UniProtKB-KW"/>
</dbReference>
<dbReference type="RefSeq" id="WP_011612380.1">
    <property type="nucleotide sequence ID" value="NC_008312.1"/>
</dbReference>
<evidence type="ECO:0000256" key="14">
    <source>
        <dbReference type="SAM" id="Phobius"/>
    </source>
</evidence>
<reference evidence="15" key="1">
    <citation type="submission" date="2006-06" db="EMBL/GenBank/DDBJ databases">
        <title>Complete sequence of Trichodesmium erythraeum IMS101.</title>
        <authorList>
            <consortium name="US DOE Joint Genome Institute"/>
            <person name="Copeland A."/>
            <person name="Lucas S."/>
            <person name="Lapidus A."/>
            <person name="Barry K."/>
            <person name="Detter J.C."/>
            <person name="Glavina del Rio T."/>
            <person name="Hammon N."/>
            <person name="Israni S."/>
            <person name="Dalin E."/>
            <person name="Tice H."/>
            <person name="Pitluck S."/>
            <person name="Kiss H."/>
            <person name="Munk A.C."/>
            <person name="Brettin T."/>
            <person name="Bruce D."/>
            <person name="Han C."/>
            <person name="Tapia R."/>
            <person name="Gilna P."/>
            <person name="Schmutz J."/>
            <person name="Larimer F."/>
            <person name="Land M."/>
            <person name="Hauser L."/>
            <person name="Kyrpides N."/>
            <person name="Kim E."/>
            <person name="Richardson P."/>
        </authorList>
    </citation>
    <scope>NUCLEOTIDE SEQUENCE [LARGE SCALE GENOMIC DNA]</scope>
    <source>
        <strain evidence="15">IMS101</strain>
    </source>
</reference>
<gene>
    <name evidence="15" type="ordered locus">Tery_2845</name>
</gene>
<comment type="subcellular location">
    <subcellularLocation>
        <location evidence="1">Cell membrane</location>
        <topology evidence="1">Multi-pass membrane protein</topology>
    </subcellularLocation>
</comment>
<evidence type="ECO:0000256" key="6">
    <source>
        <dbReference type="ARBA" id="ARBA00022847"/>
    </source>
</evidence>
<feature type="transmembrane region" description="Helical" evidence="14">
    <location>
        <begin position="425"/>
        <end position="445"/>
    </location>
</feature>
<keyword evidence="6" id="KW-0769">Symport</keyword>
<feature type="transmembrane region" description="Helical" evidence="14">
    <location>
        <begin position="395"/>
        <end position="418"/>
    </location>
</feature>
<evidence type="ECO:0000256" key="12">
    <source>
        <dbReference type="ARBA" id="ARBA00033708"/>
    </source>
</evidence>
<evidence type="ECO:0000313" key="15">
    <source>
        <dbReference type="EMBL" id="ABG52019.1"/>
    </source>
</evidence>
<dbReference type="STRING" id="203124.Tery_2845"/>
<evidence type="ECO:0000256" key="4">
    <source>
        <dbReference type="ARBA" id="ARBA00022475"/>
    </source>
</evidence>
<evidence type="ECO:0000256" key="7">
    <source>
        <dbReference type="ARBA" id="ARBA00022989"/>
    </source>
</evidence>
<feature type="transmembrane region" description="Helical" evidence="14">
    <location>
        <begin position="160"/>
        <end position="180"/>
    </location>
</feature>
<dbReference type="HOGENOM" id="CLU_018808_15_0_3"/>
<evidence type="ECO:0000256" key="2">
    <source>
        <dbReference type="ARBA" id="ARBA00006434"/>
    </source>
</evidence>
<name>Q110Q5_TRIEI</name>
<dbReference type="PANTHER" id="PTHR48086:SF3">
    <property type="entry name" value="SODIUM_PROLINE SYMPORTER"/>
    <property type="match status" value="1"/>
</dbReference>
<evidence type="ECO:0000256" key="1">
    <source>
        <dbReference type="ARBA" id="ARBA00004651"/>
    </source>
</evidence>
<dbReference type="GO" id="GO:0015293">
    <property type="term" value="F:symporter activity"/>
    <property type="evidence" value="ECO:0007669"/>
    <property type="project" value="UniProtKB-KW"/>
</dbReference>
<feature type="transmembrane region" description="Helical" evidence="14">
    <location>
        <begin position="6"/>
        <end position="26"/>
    </location>
</feature>
<dbReference type="CDD" id="cd10322">
    <property type="entry name" value="SLC5sbd"/>
    <property type="match status" value="1"/>
</dbReference>
<feature type="transmembrane region" description="Helical" evidence="14">
    <location>
        <begin position="371"/>
        <end position="389"/>
    </location>
</feature>
<keyword evidence="7 14" id="KW-1133">Transmembrane helix</keyword>
<feature type="transmembrane region" description="Helical" evidence="14">
    <location>
        <begin position="122"/>
        <end position="140"/>
    </location>
</feature>
<sequence>MIKNLIPYLFISAYLLLTLVIGIIGYRSQKNTPEDYFLAERKIGSIVLFFTLIATNFSAFAFLGLSGAGYRIGISYYPMIGFGTALVGITFYFIGYKVWLLGKEKGLITPSELIANCLPSQPLKLIFLAVMVIFTIPYLTLQPIGGGYMIENLTNGQIPYFWGAAFLTFIIVLYVFIGGMKSVALTDVLQGVLMLILMIVAVVTISQSLGGLTEANQTVHKLKPELFSRSGTNDFFTPHKWFSYMLLWGLSVPMFPQMFMRFYTPKNPNSLKLSASLYPLITCIMFICPVLIGMWGHINFPDLVGKEADKIFPMMLAEYTSTTMASLVMVGALAAFMSTLDSQLLALSSMITRDIYIVYIRPQATLTEQTFVGKILIVILAIIGLILAANPPATIAAIATQAFTGLAVLFPTVIAALYGKNISPLSCIISIIFGEIAVIGFQVNIIPKSWALGFLPVVPIVLICSLIIVVFLRK</sequence>
<keyword evidence="10 14" id="KW-0472">Membrane</keyword>
<feature type="transmembrane region" description="Helical" evidence="14">
    <location>
        <begin position="451"/>
        <end position="472"/>
    </location>
</feature>
<dbReference type="InterPro" id="IPR001734">
    <property type="entry name" value="Na/solute_symporter"/>
</dbReference>
<dbReference type="OrthoDB" id="9810181at2"/>
<feature type="transmembrane region" description="Helical" evidence="14">
    <location>
        <begin position="76"/>
        <end position="101"/>
    </location>
</feature>
<evidence type="ECO:0000256" key="13">
    <source>
        <dbReference type="RuleBase" id="RU362091"/>
    </source>
</evidence>
<dbReference type="PANTHER" id="PTHR48086">
    <property type="entry name" value="SODIUM/PROLINE SYMPORTER-RELATED"/>
    <property type="match status" value="1"/>
</dbReference>
<evidence type="ECO:0000256" key="8">
    <source>
        <dbReference type="ARBA" id="ARBA00023053"/>
    </source>
</evidence>
<feature type="transmembrane region" description="Helical" evidence="14">
    <location>
        <begin position="275"/>
        <end position="296"/>
    </location>
</feature>
<feature type="transmembrane region" description="Helical" evidence="14">
    <location>
        <begin position="46"/>
        <end position="70"/>
    </location>
</feature>
<accession>Q110Q5</accession>
<evidence type="ECO:0000256" key="11">
    <source>
        <dbReference type="ARBA" id="ARBA00023201"/>
    </source>
</evidence>
<feature type="transmembrane region" description="Helical" evidence="14">
    <location>
        <begin position="316"/>
        <end position="340"/>
    </location>
</feature>
<keyword evidence="11" id="KW-0739">Sodium transport</keyword>
<proteinExistence type="inferred from homology"/>
<keyword evidence="4" id="KW-1003">Cell membrane</keyword>
<dbReference type="KEGG" id="ter:Tery_2845"/>
<organism evidence="15">
    <name type="scientific">Trichodesmium erythraeum (strain IMS101)</name>
    <dbReference type="NCBI Taxonomy" id="203124"/>
    <lineage>
        <taxon>Bacteria</taxon>
        <taxon>Bacillati</taxon>
        <taxon>Cyanobacteriota</taxon>
        <taxon>Cyanophyceae</taxon>
        <taxon>Oscillatoriophycideae</taxon>
        <taxon>Oscillatoriales</taxon>
        <taxon>Microcoleaceae</taxon>
        <taxon>Trichodesmium</taxon>
    </lineage>
</organism>
<dbReference type="InterPro" id="IPR038377">
    <property type="entry name" value="Na/Glc_symporter_sf"/>
</dbReference>
<dbReference type="PROSITE" id="PS50283">
    <property type="entry name" value="NA_SOLUT_SYMP_3"/>
    <property type="match status" value="1"/>
</dbReference>
<keyword evidence="9" id="KW-0406">Ion transport</keyword>
<comment type="similarity">
    <text evidence="2 13">Belongs to the sodium:solute symporter (SSF) (TC 2.A.21) family.</text>
</comment>